<proteinExistence type="predicted"/>
<evidence type="ECO:0000259" key="1">
    <source>
        <dbReference type="Pfam" id="PF09012"/>
    </source>
</evidence>
<protein>
    <recommendedName>
        <fullName evidence="1">Transcriptional regulator HTH-type FeoC domain-containing protein</fullName>
    </recommendedName>
</protein>
<dbReference type="AlphaFoldDB" id="E1IDP9"/>
<accession>E1IDP9</accession>
<organism evidence="2 3">
    <name type="scientific">Oscillochloris trichoides DG-6</name>
    <dbReference type="NCBI Taxonomy" id="765420"/>
    <lineage>
        <taxon>Bacteria</taxon>
        <taxon>Bacillati</taxon>
        <taxon>Chloroflexota</taxon>
        <taxon>Chloroflexia</taxon>
        <taxon>Chloroflexales</taxon>
        <taxon>Chloroflexineae</taxon>
        <taxon>Oscillochloridaceae</taxon>
        <taxon>Oscillochloris</taxon>
    </lineage>
</organism>
<evidence type="ECO:0000313" key="3">
    <source>
        <dbReference type="Proteomes" id="UP000054010"/>
    </source>
</evidence>
<dbReference type="InterPro" id="IPR036390">
    <property type="entry name" value="WH_DNA-bd_sf"/>
</dbReference>
<dbReference type="EMBL" id="ADVR01000043">
    <property type="protein sequence ID" value="EFO80677.1"/>
    <property type="molecule type" value="Genomic_DNA"/>
</dbReference>
<dbReference type="Pfam" id="PF09012">
    <property type="entry name" value="FeoC"/>
    <property type="match status" value="1"/>
</dbReference>
<dbReference type="HOGENOM" id="CLU_2536471_0_0_0"/>
<dbReference type="OrthoDB" id="164796at2"/>
<dbReference type="eggNOG" id="COG3355">
    <property type="taxonomic scope" value="Bacteria"/>
</dbReference>
<sequence>MLRQVLDAFERSQGPVSLDELSRQLGIERSALDGMIDFWVRKGRLVESGGQMVCASAGSSCTCSSYPGGCVFNSAAPRRISVSKE</sequence>
<dbReference type="Proteomes" id="UP000054010">
    <property type="component" value="Unassembled WGS sequence"/>
</dbReference>
<dbReference type="Gene3D" id="1.10.10.10">
    <property type="entry name" value="Winged helix-like DNA-binding domain superfamily/Winged helix DNA-binding domain"/>
    <property type="match status" value="1"/>
</dbReference>
<keyword evidence="3" id="KW-1185">Reference proteome</keyword>
<name>E1IDP9_9CHLR</name>
<evidence type="ECO:0000313" key="2">
    <source>
        <dbReference type="EMBL" id="EFO80677.1"/>
    </source>
</evidence>
<dbReference type="InterPro" id="IPR015102">
    <property type="entry name" value="Tscrpt_reg_HTH_FeoC"/>
</dbReference>
<gene>
    <name evidence="2" type="ORF">OSCT_1450</name>
</gene>
<comment type="caution">
    <text evidence="2">The sequence shown here is derived from an EMBL/GenBank/DDBJ whole genome shotgun (WGS) entry which is preliminary data.</text>
</comment>
<reference evidence="2 3" key="1">
    <citation type="journal article" date="2011" name="J. Bacteriol.">
        <title>Draft genome sequence of the anoxygenic filamentous phototrophic bacterium Oscillochloris trichoides subsp. DG-6.</title>
        <authorList>
            <person name="Kuznetsov B.B."/>
            <person name="Ivanovsky R.N."/>
            <person name="Keppen O.I."/>
            <person name="Sukhacheva M.V."/>
            <person name="Bumazhkin B.K."/>
            <person name="Patutina E.O."/>
            <person name="Beletsky A.V."/>
            <person name="Mardanov A.V."/>
            <person name="Baslerov R.V."/>
            <person name="Panteleeva A.N."/>
            <person name="Kolganova T.V."/>
            <person name="Ravin N.V."/>
            <person name="Skryabin K.G."/>
        </authorList>
    </citation>
    <scope>NUCLEOTIDE SEQUENCE [LARGE SCALE GENOMIC DNA]</scope>
    <source>
        <strain evidence="2 3">DG-6</strain>
    </source>
</reference>
<dbReference type="SUPFAM" id="SSF46785">
    <property type="entry name" value="Winged helix' DNA-binding domain"/>
    <property type="match status" value="1"/>
</dbReference>
<dbReference type="InterPro" id="IPR036388">
    <property type="entry name" value="WH-like_DNA-bd_sf"/>
</dbReference>
<feature type="domain" description="Transcriptional regulator HTH-type FeoC" evidence="1">
    <location>
        <begin position="2"/>
        <end position="65"/>
    </location>
</feature>
<dbReference type="STRING" id="765420.OSCT_1450"/>